<dbReference type="GO" id="GO:0016020">
    <property type="term" value="C:membrane"/>
    <property type="evidence" value="ECO:0007669"/>
    <property type="project" value="InterPro"/>
</dbReference>
<evidence type="ECO:0000259" key="3">
    <source>
        <dbReference type="Pfam" id="PF06580"/>
    </source>
</evidence>
<evidence type="ECO:0000313" key="5">
    <source>
        <dbReference type="Proteomes" id="UP000321291"/>
    </source>
</evidence>
<dbReference type="SUPFAM" id="SSF55874">
    <property type="entry name" value="ATPase domain of HSP90 chaperone/DNA topoisomerase II/histidine kinase"/>
    <property type="match status" value="1"/>
</dbReference>
<dbReference type="Pfam" id="PF06580">
    <property type="entry name" value="His_kinase"/>
    <property type="match status" value="1"/>
</dbReference>
<feature type="domain" description="Signal transduction histidine kinase internal region" evidence="3">
    <location>
        <begin position="473"/>
        <end position="551"/>
    </location>
</feature>
<proteinExistence type="predicted"/>
<dbReference type="PANTHER" id="PTHR34220">
    <property type="entry name" value="SENSOR HISTIDINE KINASE YPDA"/>
    <property type="match status" value="1"/>
</dbReference>
<protein>
    <recommendedName>
        <fullName evidence="3">Signal transduction histidine kinase internal region domain-containing protein</fullName>
    </recommendedName>
</protein>
<keyword evidence="2" id="KW-1133">Transmembrane helix</keyword>
<keyword evidence="2" id="KW-0472">Membrane</keyword>
<keyword evidence="5" id="KW-1185">Reference proteome</keyword>
<name>A0A5B8VT18_9BACT</name>
<dbReference type="Proteomes" id="UP000321291">
    <property type="component" value="Chromosome"/>
</dbReference>
<dbReference type="InterPro" id="IPR011990">
    <property type="entry name" value="TPR-like_helical_dom_sf"/>
</dbReference>
<dbReference type="AlphaFoldDB" id="A0A5B8VT18"/>
<gene>
    <name evidence="4" type="ORF">FSB73_20810</name>
</gene>
<evidence type="ECO:0000256" key="1">
    <source>
        <dbReference type="PROSITE-ProRule" id="PRU00339"/>
    </source>
</evidence>
<dbReference type="PROSITE" id="PS50005">
    <property type="entry name" value="TPR"/>
    <property type="match status" value="1"/>
</dbReference>
<dbReference type="InterPro" id="IPR010559">
    <property type="entry name" value="Sig_transdc_His_kin_internal"/>
</dbReference>
<dbReference type="PANTHER" id="PTHR34220:SF7">
    <property type="entry name" value="SENSOR HISTIDINE KINASE YPDA"/>
    <property type="match status" value="1"/>
</dbReference>
<dbReference type="Gene3D" id="3.30.565.10">
    <property type="entry name" value="Histidine kinase-like ATPase, C-terminal domain"/>
    <property type="match status" value="1"/>
</dbReference>
<feature type="transmembrane region" description="Helical" evidence="2">
    <location>
        <begin position="428"/>
        <end position="447"/>
    </location>
</feature>
<dbReference type="InterPro" id="IPR019734">
    <property type="entry name" value="TPR_rpt"/>
</dbReference>
<reference evidence="4 5" key="1">
    <citation type="journal article" date="2017" name="Int. J. Syst. Evol. Microbiol.">
        <title>Arachidicoccus ginsenosidivorans sp. nov., with ginsenoside-converting activity isolated from ginseng cultivating soil.</title>
        <authorList>
            <person name="Siddiqi M.Z."/>
            <person name="Aslam Z."/>
            <person name="Im W.T."/>
        </authorList>
    </citation>
    <scope>NUCLEOTIDE SEQUENCE [LARGE SCALE GENOMIC DNA]</scope>
    <source>
        <strain evidence="4 5">Gsoil 809</strain>
    </source>
</reference>
<dbReference type="OrthoDB" id="607947at2"/>
<dbReference type="RefSeq" id="WP_146786729.1">
    <property type="nucleotide sequence ID" value="NZ_CP042434.1"/>
</dbReference>
<organism evidence="4 5">
    <name type="scientific">Arachidicoccus ginsenosidivorans</name>
    <dbReference type="NCBI Taxonomy" id="496057"/>
    <lineage>
        <taxon>Bacteria</taxon>
        <taxon>Pseudomonadati</taxon>
        <taxon>Bacteroidota</taxon>
        <taxon>Chitinophagia</taxon>
        <taxon>Chitinophagales</taxon>
        <taxon>Chitinophagaceae</taxon>
        <taxon>Arachidicoccus</taxon>
    </lineage>
</organism>
<dbReference type="KEGG" id="agi:FSB73_20810"/>
<dbReference type="SUPFAM" id="SSF48452">
    <property type="entry name" value="TPR-like"/>
    <property type="match status" value="2"/>
</dbReference>
<dbReference type="GO" id="GO:0000155">
    <property type="term" value="F:phosphorelay sensor kinase activity"/>
    <property type="evidence" value="ECO:0007669"/>
    <property type="project" value="InterPro"/>
</dbReference>
<sequence length="680" mass="77443">MQFSFNFNISGICKTLRHTLIWLALLPFCCICMISCHQLQQKAAIADNENFTDTSHYLSADDYQKFLDLLQAAEDSVDYNKPLAYQFLQQARLMVQDSPSTYEYARLLNTEAIYYYYVADYPKATQSLRQSVGIFKKAGRIPEAANTLSKLGLTYLYEGAFKPALNALFEGLQLVNNGKDSSNLLIYSRLLGNTSLVYEQIGDFDNALKYQTKYLSINRQRKDTSAMARALNNMGNTFFDQNKLDSAMYYFKASAVLAAAIGQDYGKMQTLGNIGNVFYELHQPDSALKYFDSVLAYHDQVGEVYGRCLILAGLAATWLDLKDYEKAASYLKACENCHEVVSETSYWAELYRIGGKLYWQTGDYPKAVKSYEKSHDLRDSMVKQSKNLDLIKFAVSYDFKQKAEADSLKMKLRIETSEQKSLRASNRLLIAALLLVLTGVLAILWFFRSRMLAKRSIISEQKRLLSQKLQQEMEQKLLRSQMNPHFIFNCLNTIDSFVLQNKKTEASRLIQRFSKLSRQVLEFTAQTDIAVKEEMDLIQVYLQIEQTRYSGHFDFTVQVDQSIRACRMPPMLIQPFAENAVVHGIKNRVGGGGLIEITAVAVDNQIKFTVSDNGIGRKMAQLIKNEQQKTHNSRAMKITASRLADLNGGKITDQYLRYTDLEGEQSGTIVEIWIPKILPH</sequence>
<accession>A0A5B8VT18</accession>
<keyword evidence="1" id="KW-0802">TPR repeat</keyword>
<dbReference type="Gene3D" id="1.25.40.10">
    <property type="entry name" value="Tetratricopeptide repeat domain"/>
    <property type="match status" value="2"/>
</dbReference>
<dbReference type="EMBL" id="CP042434">
    <property type="protein sequence ID" value="QEC73745.1"/>
    <property type="molecule type" value="Genomic_DNA"/>
</dbReference>
<feature type="repeat" description="TPR" evidence="1">
    <location>
        <begin position="348"/>
        <end position="381"/>
    </location>
</feature>
<keyword evidence="2" id="KW-0812">Transmembrane</keyword>
<dbReference type="SMART" id="SM00028">
    <property type="entry name" value="TPR"/>
    <property type="match status" value="7"/>
</dbReference>
<evidence type="ECO:0000256" key="2">
    <source>
        <dbReference type="SAM" id="Phobius"/>
    </source>
</evidence>
<dbReference type="Pfam" id="PF13181">
    <property type="entry name" value="TPR_8"/>
    <property type="match status" value="2"/>
</dbReference>
<dbReference type="InterPro" id="IPR036890">
    <property type="entry name" value="HATPase_C_sf"/>
</dbReference>
<evidence type="ECO:0000313" key="4">
    <source>
        <dbReference type="EMBL" id="QEC73745.1"/>
    </source>
</evidence>
<dbReference type="InterPro" id="IPR050640">
    <property type="entry name" value="Bact_2-comp_sensor_kinase"/>
</dbReference>